<name>S0A0U5_9CAUD</name>
<dbReference type="Proteomes" id="UP000014715">
    <property type="component" value="Segment"/>
</dbReference>
<dbReference type="RefSeq" id="YP_008241458.1">
    <property type="nucleotide sequence ID" value="NC_021796.1"/>
</dbReference>
<organism evidence="1 2">
    <name type="scientific">Cellulophaga phage phi38:1</name>
    <dbReference type="NCBI Taxonomy" id="1327977"/>
    <lineage>
        <taxon>Viruses</taxon>
        <taxon>Duplodnaviria</taxon>
        <taxon>Heunggongvirae</taxon>
        <taxon>Uroviricota</taxon>
        <taxon>Caudoviricetes</taxon>
        <taxon>Pervagoviridae</taxon>
        <taxon>Callevirus</taxon>
        <taxon>Callevirus phi38una</taxon>
    </lineage>
</organism>
<reference evidence="2" key="2">
    <citation type="submission" date="2013-03" db="EMBL/GenBank/DDBJ databases">
        <title>The Cellulophaga phages: a novel, diverse, and globally ubiquitous model system.</title>
        <authorList>
            <person name="Holmfeldt K."/>
            <person name="Solonenko N."/>
            <person name="Shah M."/>
            <person name="Corrier K."/>
            <person name="Riemann L."/>
            <person name="VerBerkmoes N.C."/>
            <person name="Sullivan M.B."/>
        </authorList>
    </citation>
    <scope>NUCLEOTIDE SEQUENCE [LARGE SCALE GENOMIC DNA]</scope>
</reference>
<evidence type="ECO:0000313" key="1">
    <source>
        <dbReference type="EMBL" id="AGO48107.1"/>
    </source>
</evidence>
<sequence length="180" mass="19046">MGKGIAALSYLPKVDILFPAENAACSTDALKGAAFLVSKLQANGTADGTYSNLISKGNSPYSTSKWTVVVADSGTTFTCTFVEEETVQSGASGRSALTTRRPVSLVRATGGTFDFNTRSVLALINFIEKMEDKVAQTADDNAGDGTLTELTLRGFTPFDAFVWTITKLDDVYTVVSTEGS</sequence>
<dbReference type="KEGG" id="vg:16796778"/>
<keyword evidence="2" id="KW-1185">Reference proteome</keyword>
<reference evidence="1 2" key="1">
    <citation type="journal article" date="2013" name="Proc. Natl. Acad. Sci. U.S.A.">
        <title>Twelve previously unknown phage genera are ubiquitous in global oceans.</title>
        <authorList>
            <person name="Holmfeldt K."/>
            <person name="Solonenko N."/>
            <person name="Shah M."/>
            <person name="Corrier K."/>
            <person name="Riemann L."/>
            <person name="Verberkmoes N.C."/>
            <person name="Sullivan M.B."/>
        </authorList>
    </citation>
    <scope>NUCLEOTIDE SEQUENCE [LARGE SCALE GENOMIC DNA]</scope>
    <source>
        <strain evidence="1">Phi38:1</strain>
    </source>
</reference>
<proteinExistence type="predicted"/>
<gene>
    <name evidence="1" type="ORF">Phi38:1_gp077</name>
</gene>
<dbReference type="GeneID" id="16796778"/>
<evidence type="ECO:0000313" key="2">
    <source>
        <dbReference type="Proteomes" id="UP000014715"/>
    </source>
</evidence>
<accession>S0A0U5</accession>
<protein>
    <submittedName>
        <fullName evidence="1">Structural protein</fullName>
    </submittedName>
</protein>
<dbReference type="EMBL" id="KC821614">
    <property type="protein sequence ID" value="AGO48107.1"/>
    <property type="molecule type" value="Genomic_DNA"/>
</dbReference>